<evidence type="ECO:0000313" key="8">
    <source>
        <dbReference type="Proteomes" id="UP000467840"/>
    </source>
</evidence>
<comment type="caution">
    <text evidence="7">The sequence shown here is derived from an EMBL/GenBank/DDBJ whole genome shotgun (WGS) entry which is preliminary data.</text>
</comment>
<dbReference type="EMBL" id="JAAGAX010000005">
    <property type="protein sequence ID" value="KAF2314827.1"/>
    <property type="molecule type" value="Genomic_DNA"/>
</dbReference>
<dbReference type="PANTHER" id="PTHR36773">
    <property type="entry name" value="EXPRESSED PROTEIN"/>
    <property type="match status" value="1"/>
</dbReference>
<proteinExistence type="inferred from homology"/>
<dbReference type="PROSITE" id="PS00018">
    <property type="entry name" value="EF_HAND_1"/>
    <property type="match status" value="3"/>
</dbReference>
<dbReference type="SMART" id="SM00054">
    <property type="entry name" value="EFh"/>
    <property type="match status" value="3"/>
</dbReference>
<dbReference type="Pfam" id="PF13499">
    <property type="entry name" value="EF-hand_7"/>
    <property type="match status" value="2"/>
</dbReference>
<dbReference type="SUPFAM" id="SSF47473">
    <property type="entry name" value="EF-hand"/>
    <property type="match status" value="1"/>
</dbReference>
<evidence type="ECO:0000256" key="5">
    <source>
        <dbReference type="ARBA" id="ARBA00022837"/>
    </source>
</evidence>
<dbReference type="CDD" id="cd00051">
    <property type="entry name" value="EFh"/>
    <property type="match status" value="2"/>
</dbReference>
<keyword evidence="3" id="KW-0479">Metal-binding</keyword>
<feature type="domain" description="EF-hand" evidence="6">
    <location>
        <begin position="8"/>
        <end position="43"/>
    </location>
</feature>
<keyword evidence="4" id="KW-0677">Repeat</keyword>
<accession>A0A6A6MPA4</accession>
<dbReference type="PANTHER" id="PTHR36773:SF1">
    <property type="entry name" value="EXPRESSED PROTEIN"/>
    <property type="match status" value="1"/>
</dbReference>
<dbReference type="AlphaFoldDB" id="A0A6A6MPA4"/>
<dbReference type="InterPro" id="IPR011992">
    <property type="entry name" value="EF-hand-dom_pair"/>
</dbReference>
<dbReference type="GO" id="GO:0009536">
    <property type="term" value="C:plastid"/>
    <property type="evidence" value="ECO:0007669"/>
    <property type="project" value="TreeGrafter"/>
</dbReference>
<gene>
    <name evidence="7" type="ORF">GH714_036814</name>
</gene>
<keyword evidence="8" id="KW-1185">Reference proteome</keyword>
<dbReference type="InterPro" id="IPR002048">
    <property type="entry name" value="EF_hand_dom"/>
</dbReference>
<dbReference type="FunFam" id="1.10.238.10:FF:000034">
    <property type="entry name" value="Calmodulin"/>
    <property type="match status" value="1"/>
</dbReference>
<evidence type="ECO:0000313" key="7">
    <source>
        <dbReference type="EMBL" id="KAF2314827.1"/>
    </source>
</evidence>
<evidence type="ECO:0000256" key="3">
    <source>
        <dbReference type="ARBA" id="ARBA00022723"/>
    </source>
</evidence>
<dbReference type="PROSITE" id="PS50222">
    <property type="entry name" value="EF_HAND_2"/>
    <property type="match status" value="3"/>
</dbReference>
<evidence type="ECO:0000256" key="1">
    <source>
        <dbReference type="ARBA" id="ARBA00003291"/>
    </source>
</evidence>
<evidence type="ECO:0000259" key="6">
    <source>
        <dbReference type="PROSITE" id="PS50222"/>
    </source>
</evidence>
<organism evidence="7 8">
    <name type="scientific">Hevea brasiliensis</name>
    <name type="common">Para rubber tree</name>
    <name type="synonym">Siphonia brasiliensis</name>
    <dbReference type="NCBI Taxonomy" id="3981"/>
    <lineage>
        <taxon>Eukaryota</taxon>
        <taxon>Viridiplantae</taxon>
        <taxon>Streptophyta</taxon>
        <taxon>Embryophyta</taxon>
        <taxon>Tracheophyta</taxon>
        <taxon>Spermatophyta</taxon>
        <taxon>Magnoliopsida</taxon>
        <taxon>eudicotyledons</taxon>
        <taxon>Gunneridae</taxon>
        <taxon>Pentapetalae</taxon>
        <taxon>rosids</taxon>
        <taxon>fabids</taxon>
        <taxon>Malpighiales</taxon>
        <taxon>Euphorbiaceae</taxon>
        <taxon>Crotonoideae</taxon>
        <taxon>Micrandreae</taxon>
        <taxon>Hevea</taxon>
    </lineage>
</organism>
<sequence>MADALTEDQIAEFREAFCLIDKDSDGFITMEELATIIQSLDGHPTKEVGDMISEVDIDGNGTIDFQEFLNIMGRKMKENVAEELKEAFKVFDRNQDGYISANELRQVMINLGERLTEEEAEQMIREADLDGDGLATYPKSQNMDSSIPQKLDECSPSSTTIKFDHPIPLLRGPVPASSSDDPSSRPYVLAFRNLQAWAAASKIFEFKIIEQCDGGASIGCAIAASNKCNPPWWHNFIGGKYPDLKEREMCEEREMEGCLGAAKEKFIGFAKCNCWRSFSEARIAAGEGMLSEKVVRKFVCLVSMPERSKWGWFDGI</sequence>
<dbReference type="Proteomes" id="UP000467840">
    <property type="component" value="Chromosome 15"/>
</dbReference>
<evidence type="ECO:0000256" key="4">
    <source>
        <dbReference type="ARBA" id="ARBA00022737"/>
    </source>
</evidence>
<keyword evidence="5" id="KW-0106">Calcium</keyword>
<name>A0A6A6MPA4_HEVBR</name>
<reference evidence="7 8" key="1">
    <citation type="journal article" date="2020" name="Mol. Plant">
        <title>The Chromosome-Based Rubber Tree Genome Provides New Insights into Spurge Genome Evolution and Rubber Biosynthesis.</title>
        <authorList>
            <person name="Liu J."/>
            <person name="Shi C."/>
            <person name="Shi C.C."/>
            <person name="Li W."/>
            <person name="Zhang Q.J."/>
            <person name="Zhang Y."/>
            <person name="Li K."/>
            <person name="Lu H.F."/>
            <person name="Shi C."/>
            <person name="Zhu S.T."/>
            <person name="Xiao Z.Y."/>
            <person name="Nan H."/>
            <person name="Yue Y."/>
            <person name="Zhu X.G."/>
            <person name="Wu Y."/>
            <person name="Hong X.N."/>
            <person name="Fan G.Y."/>
            <person name="Tong Y."/>
            <person name="Zhang D."/>
            <person name="Mao C.L."/>
            <person name="Liu Y.L."/>
            <person name="Hao S.J."/>
            <person name="Liu W.Q."/>
            <person name="Lv M.Q."/>
            <person name="Zhang H.B."/>
            <person name="Liu Y."/>
            <person name="Hu-Tang G.R."/>
            <person name="Wang J.P."/>
            <person name="Wang J.H."/>
            <person name="Sun Y.H."/>
            <person name="Ni S.B."/>
            <person name="Chen W.B."/>
            <person name="Zhang X.C."/>
            <person name="Jiao Y.N."/>
            <person name="Eichler E.E."/>
            <person name="Li G.H."/>
            <person name="Liu X."/>
            <person name="Gao L.Z."/>
        </authorList>
    </citation>
    <scope>NUCLEOTIDE SEQUENCE [LARGE SCALE GENOMIC DNA]</scope>
    <source>
        <strain evidence="8">cv. GT1</strain>
        <tissue evidence="7">Leaf</tissue>
    </source>
</reference>
<dbReference type="FunFam" id="1.10.238.10:FF:000251">
    <property type="entry name" value="Calmodulin-related protein 97A"/>
    <property type="match status" value="1"/>
</dbReference>
<dbReference type="GO" id="GO:0005509">
    <property type="term" value="F:calcium ion binding"/>
    <property type="evidence" value="ECO:0007669"/>
    <property type="project" value="InterPro"/>
</dbReference>
<dbReference type="Gene3D" id="1.10.238.10">
    <property type="entry name" value="EF-hand"/>
    <property type="match status" value="2"/>
</dbReference>
<comment type="function">
    <text evidence="1">Potential calcium sensor.</text>
</comment>
<evidence type="ECO:0000256" key="2">
    <source>
        <dbReference type="ARBA" id="ARBA00009763"/>
    </source>
</evidence>
<feature type="domain" description="EF-hand" evidence="6">
    <location>
        <begin position="46"/>
        <end position="78"/>
    </location>
</feature>
<dbReference type="InterPro" id="IPR018247">
    <property type="entry name" value="EF_Hand_1_Ca_BS"/>
</dbReference>
<dbReference type="PRINTS" id="PR00450">
    <property type="entry name" value="RECOVERIN"/>
</dbReference>
<comment type="similarity">
    <text evidence="2">Belongs to the calmodulin family.</text>
</comment>
<feature type="domain" description="EF-hand" evidence="6">
    <location>
        <begin position="79"/>
        <end position="114"/>
    </location>
</feature>
<protein>
    <recommendedName>
        <fullName evidence="6">EF-hand domain-containing protein</fullName>
    </recommendedName>
</protein>